<dbReference type="Gene3D" id="1.20.120.450">
    <property type="entry name" value="dinb family like domain"/>
    <property type="match status" value="1"/>
</dbReference>
<dbReference type="AlphaFoldDB" id="A0A6J4HPY2"/>
<protein>
    <recommendedName>
        <fullName evidence="2">DinB family protein</fullName>
    </recommendedName>
</protein>
<organism evidence="1">
    <name type="scientific">uncultured Acidimicrobiales bacterium</name>
    <dbReference type="NCBI Taxonomy" id="310071"/>
    <lineage>
        <taxon>Bacteria</taxon>
        <taxon>Bacillati</taxon>
        <taxon>Actinomycetota</taxon>
        <taxon>Acidimicrobiia</taxon>
        <taxon>Acidimicrobiales</taxon>
        <taxon>environmental samples</taxon>
    </lineage>
</organism>
<dbReference type="InterPro" id="IPR007061">
    <property type="entry name" value="MST-like"/>
</dbReference>
<name>A0A6J4HPY2_9ACTN</name>
<evidence type="ECO:0008006" key="2">
    <source>
        <dbReference type="Google" id="ProtNLM"/>
    </source>
</evidence>
<dbReference type="SUPFAM" id="SSF109854">
    <property type="entry name" value="DinB/YfiT-like putative metalloenzymes"/>
    <property type="match status" value="1"/>
</dbReference>
<proteinExistence type="predicted"/>
<dbReference type="Pfam" id="PF04978">
    <property type="entry name" value="MST"/>
    <property type="match status" value="1"/>
</dbReference>
<gene>
    <name evidence="1" type="ORF">AVDCRST_MAG50-1037</name>
</gene>
<sequence length="189" mass="20379">MTNITELPEPTETSTPSPERRDLLEALAMHRALLRQTAAGLSDEQARIRSTVSELTIGGIIKHVALTEKDWAEFMVGGGGGEGSSPDIDWSNPDPAVIEAYEAGFRLLDTESLSEILALYAAVAEATDRLVLELPDLDRSFPLPNAPWFPPGATRSARRTIVHIIAETAQHAGHADIIRESIDGAKSMG</sequence>
<reference evidence="1" key="1">
    <citation type="submission" date="2020-02" db="EMBL/GenBank/DDBJ databases">
        <authorList>
            <person name="Meier V. D."/>
        </authorList>
    </citation>
    <scope>NUCLEOTIDE SEQUENCE</scope>
    <source>
        <strain evidence="1">AVDCRST_MAG50</strain>
    </source>
</reference>
<evidence type="ECO:0000313" key="1">
    <source>
        <dbReference type="EMBL" id="CAA9229605.1"/>
    </source>
</evidence>
<dbReference type="InterPro" id="IPR034660">
    <property type="entry name" value="DinB/YfiT-like"/>
</dbReference>
<accession>A0A6J4HPY2</accession>
<dbReference type="EMBL" id="CADCTF010000057">
    <property type="protein sequence ID" value="CAA9229605.1"/>
    <property type="molecule type" value="Genomic_DNA"/>
</dbReference>